<dbReference type="GO" id="GO:0047617">
    <property type="term" value="F:fatty acyl-CoA hydrolase activity"/>
    <property type="evidence" value="ECO:0007669"/>
    <property type="project" value="InterPro"/>
</dbReference>
<keyword evidence="5" id="KW-1185">Reference proteome</keyword>
<protein>
    <submittedName>
        <fullName evidence="4">Uncharacterized protein (TIGR00369 family)</fullName>
    </submittedName>
</protein>
<dbReference type="NCBIfam" id="TIGR00369">
    <property type="entry name" value="unchar_dom_1"/>
    <property type="match status" value="1"/>
</dbReference>
<sequence length="148" mass="16350">MSTSETNHRLLFFQSLIDQDMQQSPSPLGRWLNGTLRAVEEGSLTIEYTVREDMTNPMQILHGGATAAIIDDLIGITVFVLGREYLYTSVNLNVDYLYSAQLGDIITAQSRILRAGKNIIHAECLITAEDGRIIAKAASNLVQTSVKH</sequence>
<dbReference type="Pfam" id="PF03061">
    <property type="entry name" value="4HBT"/>
    <property type="match status" value="1"/>
</dbReference>
<dbReference type="CDD" id="cd03443">
    <property type="entry name" value="PaaI_thioesterase"/>
    <property type="match status" value="1"/>
</dbReference>
<reference evidence="4 5" key="1">
    <citation type="submission" date="2018-06" db="EMBL/GenBank/DDBJ databases">
        <title>Genomic Encyclopedia of Archaeal and Bacterial Type Strains, Phase II (KMG-II): from individual species to whole genera.</title>
        <authorList>
            <person name="Goeker M."/>
        </authorList>
    </citation>
    <scope>NUCLEOTIDE SEQUENCE [LARGE SCALE GENOMIC DNA]</scope>
    <source>
        <strain evidence="4 5">DSM 21851</strain>
    </source>
</reference>
<organism evidence="4 5">
    <name type="scientific">Larkinella arboricola</name>
    <dbReference type="NCBI Taxonomy" id="643671"/>
    <lineage>
        <taxon>Bacteria</taxon>
        <taxon>Pseudomonadati</taxon>
        <taxon>Bacteroidota</taxon>
        <taxon>Cytophagia</taxon>
        <taxon>Cytophagales</taxon>
        <taxon>Spirosomataceae</taxon>
        <taxon>Larkinella</taxon>
    </lineage>
</organism>
<dbReference type="InterPro" id="IPR029069">
    <property type="entry name" value="HotDog_dom_sf"/>
</dbReference>
<gene>
    <name evidence="4" type="ORF">LX87_00584</name>
</gene>
<dbReference type="InterPro" id="IPR039298">
    <property type="entry name" value="ACOT13"/>
</dbReference>
<dbReference type="OrthoDB" id="32575at2"/>
<dbReference type="RefSeq" id="WP_111627456.1">
    <property type="nucleotide sequence ID" value="NZ_QLMC01000001.1"/>
</dbReference>
<name>A0A327X8S8_LARAB</name>
<dbReference type="SUPFAM" id="SSF54637">
    <property type="entry name" value="Thioesterase/thiol ester dehydrase-isomerase"/>
    <property type="match status" value="1"/>
</dbReference>
<evidence type="ECO:0000313" key="5">
    <source>
        <dbReference type="Proteomes" id="UP000248790"/>
    </source>
</evidence>
<accession>A0A327X8S8</accession>
<evidence type="ECO:0000259" key="3">
    <source>
        <dbReference type="Pfam" id="PF03061"/>
    </source>
</evidence>
<dbReference type="Proteomes" id="UP000248790">
    <property type="component" value="Unassembled WGS sequence"/>
</dbReference>
<dbReference type="InterPro" id="IPR006683">
    <property type="entry name" value="Thioestr_dom"/>
</dbReference>
<dbReference type="Gene3D" id="3.10.129.10">
    <property type="entry name" value="Hotdog Thioesterase"/>
    <property type="match status" value="1"/>
</dbReference>
<evidence type="ECO:0000313" key="4">
    <source>
        <dbReference type="EMBL" id="RAK02464.1"/>
    </source>
</evidence>
<keyword evidence="2" id="KW-0378">Hydrolase</keyword>
<dbReference type="PANTHER" id="PTHR21660:SF1">
    <property type="entry name" value="ACYL-COENZYME A THIOESTERASE 13"/>
    <property type="match status" value="1"/>
</dbReference>
<comment type="similarity">
    <text evidence="1">Belongs to the thioesterase PaaI family.</text>
</comment>
<dbReference type="PANTHER" id="PTHR21660">
    <property type="entry name" value="THIOESTERASE SUPERFAMILY MEMBER-RELATED"/>
    <property type="match status" value="1"/>
</dbReference>
<proteinExistence type="inferred from homology"/>
<comment type="caution">
    <text evidence="4">The sequence shown here is derived from an EMBL/GenBank/DDBJ whole genome shotgun (WGS) entry which is preliminary data.</text>
</comment>
<dbReference type="EMBL" id="QLMC01000001">
    <property type="protein sequence ID" value="RAK02464.1"/>
    <property type="molecule type" value="Genomic_DNA"/>
</dbReference>
<feature type="domain" description="Thioesterase" evidence="3">
    <location>
        <begin position="59"/>
        <end position="134"/>
    </location>
</feature>
<dbReference type="InterPro" id="IPR003736">
    <property type="entry name" value="PAAI_dom"/>
</dbReference>
<evidence type="ECO:0000256" key="2">
    <source>
        <dbReference type="ARBA" id="ARBA00022801"/>
    </source>
</evidence>
<dbReference type="AlphaFoldDB" id="A0A327X8S8"/>
<evidence type="ECO:0000256" key="1">
    <source>
        <dbReference type="ARBA" id="ARBA00008324"/>
    </source>
</evidence>